<gene>
    <name evidence="1" type="ORF">Mucpa_3757</name>
</gene>
<sequence length="69" mass="7794">MKLCAIKKATVSIAKPMKVLRDYALNMTLRGIAFGTVFPYRISQDILANRDGISRPANVFEMDRNYLGE</sequence>
<proteinExistence type="predicted"/>
<organism evidence="1 2">
    <name type="scientific">Mucilaginibacter paludis DSM 18603</name>
    <dbReference type="NCBI Taxonomy" id="714943"/>
    <lineage>
        <taxon>Bacteria</taxon>
        <taxon>Pseudomonadati</taxon>
        <taxon>Bacteroidota</taxon>
        <taxon>Sphingobacteriia</taxon>
        <taxon>Sphingobacteriales</taxon>
        <taxon>Sphingobacteriaceae</taxon>
        <taxon>Mucilaginibacter</taxon>
    </lineage>
</organism>
<dbReference type="EMBL" id="CM001403">
    <property type="protein sequence ID" value="EHQ27855.1"/>
    <property type="molecule type" value="Genomic_DNA"/>
</dbReference>
<name>H1Y013_9SPHI</name>
<dbReference type="Proteomes" id="UP000002774">
    <property type="component" value="Chromosome"/>
</dbReference>
<accession>H1Y013</accession>
<keyword evidence="2" id="KW-1185">Reference proteome</keyword>
<protein>
    <submittedName>
        <fullName evidence="1">Uncharacterized protein</fullName>
    </submittedName>
</protein>
<reference evidence="1" key="1">
    <citation type="submission" date="2011-09" db="EMBL/GenBank/DDBJ databases">
        <title>The permanent draft genome of Mucilaginibacter paludis DSM 18603.</title>
        <authorList>
            <consortium name="US DOE Joint Genome Institute (JGI-PGF)"/>
            <person name="Lucas S."/>
            <person name="Han J."/>
            <person name="Lapidus A."/>
            <person name="Bruce D."/>
            <person name="Goodwin L."/>
            <person name="Pitluck S."/>
            <person name="Peters L."/>
            <person name="Kyrpides N."/>
            <person name="Mavromatis K."/>
            <person name="Ivanova N."/>
            <person name="Mikhailova N."/>
            <person name="Held B."/>
            <person name="Detter J.C."/>
            <person name="Tapia R."/>
            <person name="Han C."/>
            <person name="Land M."/>
            <person name="Hauser L."/>
            <person name="Markowitz V."/>
            <person name="Cheng J.-F."/>
            <person name="Hugenholtz P."/>
            <person name="Woyke T."/>
            <person name="Wu D."/>
            <person name="Tindall B."/>
            <person name="Brambilla E."/>
            <person name="Klenk H.-P."/>
            <person name="Eisen J.A."/>
        </authorList>
    </citation>
    <scope>NUCLEOTIDE SEQUENCE [LARGE SCALE GENOMIC DNA]</scope>
    <source>
        <strain evidence="1">DSM 18603</strain>
    </source>
</reference>
<dbReference type="AlphaFoldDB" id="H1Y013"/>
<dbReference type="HOGENOM" id="CLU_2771384_0_0_10"/>
<evidence type="ECO:0000313" key="2">
    <source>
        <dbReference type="Proteomes" id="UP000002774"/>
    </source>
</evidence>
<evidence type="ECO:0000313" key="1">
    <source>
        <dbReference type="EMBL" id="EHQ27855.1"/>
    </source>
</evidence>